<dbReference type="SUPFAM" id="SSF54236">
    <property type="entry name" value="Ubiquitin-like"/>
    <property type="match status" value="1"/>
</dbReference>
<name>A0A7I8VZR2_9ANNE</name>
<dbReference type="SUPFAM" id="SSF52058">
    <property type="entry name" value="L domain-like"/>
    <property type="match status" value="1"/>
</dbReference>
<organism evidence="1 2">
    <name type="scientific">Dimorphilus gyrociliatus</name>
    <dbReference type="NCBI Taxonomy" id="2664684"/>
    <lineage>
        <taxon>Eukaryota</taxon>
        <taxon>Metazoa</taxon>
        <taxon>Spiralia</taxon>
        <taxon>Lophotrochozoa</taxon>
        <taxon>Annelida</taxon>
        <taxon>Polychaeta</taxon>
        <taxon>Polychaeta incertae sedis</taxon>
        <taxon>Dinophilidae</taxon>
        <taxon>Dimorphilus</taxon>
    </lineage>
</organism>
<proteinExistence type="predicted"/>
<protein>
    <submittedName>
        <fullName evidence="1">DgyrCDS10302</fullName>
    </submittedName>
</protein>
<comment type="caution">
    <text evidence="1">The sequence shown here is derived from an EMBL/GenBank/DDBJ whole genome shotgun (WGS) entry which is preliminary data.</text>
</comment>
<gene>
    <name evidence="1" type="ORF">DGYR_LOCUS9733</name>
</gene>
<evidence type="ECO:0000313" key="2">
    <source>
        <dbReference type="Proteomes" id="UP000549394"/>
    </source>
</evidence>
<reference evidence="1 2" key="1">
    <citation type="submission" date="2020-08" db="EMBL/GenBank/DDBJ databases">
        <authorList>
            <person name="Hejnol A."/>
        </authorList>
    </citation>
    <scope>NUCLEOTIDE SEQUENCE [LARGE SCALE GENOMIC DNA]</scope>
</reference>
<dbReference type="InterPro" id="IPR029071">
    <property type="entry name" value="Ubiquitin-like_domsf"/>
</dbReference>
<dbReference type="InterPro" id="IPR032675">
    <property type="entry name" value="LRR_dom_sf"/>
</dbReference>
<dbReference type="Proteomes" id="UP000549394">
    <property type="component" value="Unassembled WGS sequence"/>
</dbReference>
<dbReference type="AlphaFoldDB" id="A0A7I8VZR2"/>
<dbReference type="Gene3D" id="3.80.10.10">
    <property type="entry name" value="Ribonuclease Inhibitor"/>
    <property type="match status" value="2"/>
</dbReference>
<dbReference type="OrthoDB" id="5855206at2759"/>
<dbReference type="EMBL" id="CAJFCJ010000015">
    <property type="protein sequence ID" value="CAD5121830.1"/>
    <property type="molecule type" value="Genomic_DNA"/>
</dbReference>
<keyword evidence="2" id="KW-1185">Reference proteome</keyword>
<sequence length="483" mass="55798">MLSNQNDEVIEKEIWAKKSVSETCNITKKSEVRSVPDCTIDGENLTLIEALRKKYEEPSNVSGLLIFVPERAPRKTVSGRLILTSNLIMDHQNIIKIGDFSSIKDELKKVADIDFNGNYLSSWEDIFHLITHCPKLHSLNLKRNAGLKVAKLDICIHKYCFDNVQTLVLNALAINWKSLLDILKIFPGIKELYLSENNYNSVSLPIDFKYETLNKLFFNNNGLSSWKEVCKLGRAFPNMESLILIENNLDCLSLNEEDIQELSHYFKSEANFENSYKSLISSYFPSLKMLNLNKNPINGFAELENISHFPKVEDFRGIDIDFLNKYKIKLRRQLTISYLPNIRLLNNSVVGYEERIDAERAFIRHYMDKECKPSRYSELEKKHGKLDKLVNISLKPEETISITIRHGDRTVLERVNPKISVADFKKRVIKPLTSIEPKDMILFHDEKSTESIISRIESNIKPLYSCNIIEGDEIIVYSRHDKS</sequence>
<evidence type="ECO:0000313" key="1">
    <source>
        <dbReference type="EMBL" id="CAD5121830.1"/>
    </source>
</evidence>
<accession>A0A7I8VZR2</accession>